<gene>
    <name evidence="2" type="ordered locus">Caka_1867</name>
</gene>
<protein>
    <recommendedName>
        <fullName evidence="4">Lipoprotein</fullName>
    </recommendedName>
</protein>
<feature type="signal peptide" evidence="1">
    <location>
        <begin position="1"/>
        <end position="27"/>
    </location>
</feature>
<evidence type="ECO:0000313" key="3">
    <source>
        <dbReference type="Proteomes" id="UP000000925"/>
    </source>
</evidence>
<dbReference type="PROSITE" id="PS51257">
    <property type="entry name" value="PROKAR_LIPOPROTEIN"/>
    <property type="match status" value="1"/>
</dbReference>
<dbReference type="KEGG" id="caa:Caka_1867"/>
<evidence type="ECO:0000313" key="2">
    <source>
        <dbReference type="EMBL" id="ADE54885.1"/>
    </source>
</evidence>
<keyword evidence="1" id="KW-0732">Signal</keyword>
<dbReference type="Proteomes" id="UP000000925">
    <property type="component" value="Chromosome"/>
</dbReference>
<proteinExistence type="predicted"/>
<dbReference type="HOGENOM" id="CLU_1616216_0_0_0"/>
<keyword evidence="3" id="KW-1185">Reference proteome</keyword>
<dbReference type="AlphaFoldDB" id="D5EKD6"/>
<evidence type="ECO:0008006" key="4">
    <source>
        <dbReference type="Google" id="ProtNLM"/>
    </source>
</evidence>
<dbReference type="STRING" id="583355.Caka_1867"/>
<dbReference type="EMBL" id="CP001998">
    <property type="protein sequence ID" value="ADE54885.1"/>
    <property type="molecule type" value="Genomic_DNA"/>
</dbReference>
<accession>D5EKD6</accession>
<sequence>MAMSRILRLSINLSACCLALLSACSPAEERPPENLDTFAERFRIANQAQDIQPMLDLYCLDGAEARTIQRLKSALRFEQGLAIESISFEPLKGAPEELINFSHQGVDYGPSLPPSYRMRVVYDAEDKFTSLFTLGQNEDGEWRIICAKPTNERPPELQHTPAPI</sequence>
<feature type="chain" id="PRO_5003071536" description="Lipoprotein" evidence="1">
    <location>
        <begin position="28"/>
        <end position="164"/>
    </location>
</feature>
<name>D5EKD6_CORAD</name>
<evidence type="ECO:0000256" key="1">
    <source>
        <dbReference type="SAM" id="SignalP"/>
    </source>
</evidence>
<organism evidence="2 3">
    <name type="scientific">Coraliomargarita akajimensis (strain DSM 45221 / IAM 15411 / JCM 23193 / KCTC 12865 / 04OKA010-24)</name>
    <dbReference type="NCBI Taxonomy" id="583355"/>
    <lineage>
        <taxon>Bacteria</taxon>
        <taxon>Pseudomonadati</taxon>
        <taxon>Verrucomicrobiota</taxon>
        <taxon>Opitutia</taxon>
        <taxon>Puniceicoccales</taxon>
        <taxon>Coraliomargaritaceae</taxon>
        <taxon>Coraliomargarita</taxon>
    </lineage>
</organism>
<reference evidence="2 3" key="1">
    <citation type="journal article" date="2010" name="Stand. Genomic Sci.">
        <title>Complete genome sequence of Coraliomargarita akajimensis type strain (04OKA010-24).</title>
        <authorList>
            <person name="Mavromatis K."/>
            <person name="Abt B."/>
            <person name="Brambilla E."/>
            <person name="Lapidus A."/>
            <person name="Copeland A."/>
            <person name="Deshpande S."/>
            <person name="Nolan M."/>
            <person name="Lucas S."/>
            <person name="Tice H."/>
            <person name="Cheng J.F."/>
            <person name="Han C."/>
            <person name="Detter J.C."/>
            <person name="Woyke T."/>
            <person name="Goodwin L."/>
            <person name="Pitluck S."/>
            <person name="Held B."/>
            <person name="Brettin T."/>
            <person name="Tapia R."/>
            <person name="Ivanova N."/>
            <person name="Mikhailova N."/>
            <person name="Pati A."/>
            <person name="Liolios K."/>
            <person name="Chen A."/>
            <person name="Palaniappan K."/>
            <person name="Land M."/>
            <person name="Hauser L."/>
            <person name="Chang Y.J."/>
            <person name="Jeffries C.D."/>
            <person name="Rohde M."/>
            <person name="Goker M."/>
            <person name="Bristow J."/>
            <person name="Eisen J.A."/>
            <person name="Markowitz V."/>
            <person name="Hugenholtz P."/>
            <person name="Klenk H.P."/>
            <person name="Kyrpides N.C."/>
        </authorList>
    </citation>
    <scope>NUCLEOTIDE SEQUENCE [LARGE SCALE GENOMIC DNA]</scope>
    <source>
        <strain evidence="3">DSM 45221 / IAM 15411 / JCM 23193 / KCTC 12865</strain>
    </source>
</reference>